<feature type="transmembrane region" description="Helical" evidence="2">
    <location>
        <begin position="130"/>
        <end position="151"/>
    </location>
</feature>
<evidence type="ECO:0000313" key="3">
    <source>
        <dbReference type="EMBL" id="VFQ85637.1"/>
    </source>
</evidence>
<evidence type="ECO:0000256" key="2">
    <source>
        <dbReference type="SAM" id="Phobius"/>
    </source>
</evidence>
<evidence type="ECO:0000313" key="4">
    <source>
        <dbReference type="Proteomes" id="UP000595140"/>
    </source>
</evidence>
<dbReference type="OrthoDB" id="1923043at2759"/>
<dbReference type="PANTHER" id="PTHR35490:SF2">
    <property type="entry name" value="BACTERIOPHAGE N4 ADSORPTION B PROTEIN"/>
    <property type="match status" value="1"/>
</dbReference>
<dbReference type="PANTHER" id="PTHR35490">
    <property type="entry name" value="BACTERIOPHAGE N4 ADSORPTION B PROTEIN"/>
    <property type="match status" value="1"/>
</dbReference>
<gene>
    <name evidence="3" type="ORF">CCAM_LOCUS27413</name>
</gene>
<proteinExistence type="predicted"/>
<dbReference type="AlphaFoldDB" id="A0A484MAR7"/>
<dbReference type="Proteomes" id="UP000595140">
    <property type="component" value="Unassembled WGS sequence"/>
</dbReference>
<reference evidence="3 4" key="1">
    <citation type="submission" date="2018-04" db="EMBL/GenBank/DDBJ databases">
        <authorList>
            <person name="Vogel A."/>
        </authorList>
    </citation>
    <scope>NUCLEOTIDE SEQUENCE [LARGE SCALE GENOMIC DNA]</scope>
</reference>
<protein>
    <submittedName>
        <fullName evidence="3">Uncharacterized protein</fullName>
    </submittedName>
</protein>
<feature type="region of interest" description="Disordered" evidence="1">
    <location>
        <begin position="153"/>
        <end position="179"/>
    </location>
</feature>
<accession>A0A484MAR7</accession>
<organism evidence="3 4">
    <name type="scientific">Cuscuta campestris</name>
    <dbReference type="NCBI Taxonomy" id="132261"/>
    <lineage>
        <taxon>Eukaryota</taxon>
        <taxon>Viridiplantae</taxon>
        <taxon>Streptophyta</taxon>
        <taxon>Embryophyta</taxon>
        <taxon>Tracheophyta</taxon>
        <taxon>Spermatophyta</taxon>
        <taxon>Magnoliopsida</taxon>
        <taxon>eudicotyledons</taxon>
        <taxon>Gunneridae</taxon>
        <taxon>Pentapetalae</taxon>
        <taxon>asterids</taxon>
        <taxon>lamiids</taxon>
        <taxon>Solanales</taxon>
        <taxon>Convolvulaceae</taxon>
        <taxon>Cuscuteae</taxon>
        <taxon>Cuscuta</taxon>
        <taxon>Cuscuta subgen. Grammica</taxon>
        <taxon>Cuscuta sect. Cleistogrammica</taxon>
    </lineage>
</organism>
<sequence length="179" mass="20390">METEKHKRAEEALNHTRMQWQRIGEQLLPIGLTLPDIVEEDQQLDDAVKSMVQELNVARYVSNSIGRGMAKAEAEEVMDGQIELKNFEIARLWDKLHYYETVNREMSQRNQEAVEITRRDRQKRKRRQRWIWGSVAASLTIGSAVLAWSYFRQGGGSSSSSSSFANQSGPSSDSSGVKE</sequence>
<feature type="compositionally biased region" description="Low complexity" evidence="1">
    <location>
        <begin position="158"/>
        <end position="172"/>
    </location>
</feature>
<keyword evidence="2" id="KW-0812">Transmembrane</keyword>
<keyword evidence="2" id="KW-0472">Membrane</keyword>
<dbReference type="EMBL" id="OOIL02002964">
    <property type="protein sequence ID" value="VFQ85637.1"/>
    <property type="molecule type" value="Genomic_DNA"/>
</dbReference>
<keyword evidence="4" id="KW-1185">Reference proteome</keyword>
<keyword evidence="2" id="KW-1133">Transmembrane helix</keyword>
<evidence type="ECO:0000256" key="1">
    <source>
        <dbReference type="SAM" id="MobiDB-lite"/>
    </source>
</evidence>
<name>A0A484MAR7_9ASTE</name>